<gene>
    <name evidence="1" type="ORF">D6850_03020</name>
</gene>
<evidence type="ECO:0000313" key="2">
    <source>
        <dbReference type="Proteomes" id="UP000281128"/>
    </source>
</evidence>
<dbReference type="SUPFAM" id="SSF103025">
    <property type="entry name" value="Folate-binding domain"/>
    <property type="match status" value="1"/>
</dbReference>
<organism evidence="1 2">
    <name type="scientific">Roseovarius spongiae</name>
    <dbReference type="NCBI Taxonomy" id="2320272"/>
    <lineage>
        <taxon>Bacteria</taxon>
        <taxon>Pseudomonadati</taxon>
        <taxon>Pseudomonadota</taxon>
        <taxon>Alphaproteobacteria</taxon>
        <taxon>Rhodobacterales</taxon>
        <taxon>Roseobacteraceae</taxon>
        <taxon>Roseovarius</taxon>
    </lineage>
</organism>
<dbReference type="RefSeq" id="WP_121163638.1">
    <property type="nucleotide sequence ID" value="NZ_RAPE01000001.1"/>
</dbReference>
<dbReference type="InterPro" id="IPR027266">
    <property type="entry name" value="TrmE/GcvT-like"/>
</dbReference>
<dbReference type="OrthoDB" id="7350722at2"/>
<accession>A0A3A8AXH2</accession>
<sequence length="183" mass="19660">MIELTARTPFDGLLPIEAGALRLSEAAPARMTSLAPYRGRDKALSEALKAAHGMAFPAPNRATGREGARAVWFGQRMALLIGPEPDAGLTEFAALTDQSDAWAVARLEGEGAAEALARLAPLDLREGAFKRGHTARTELGHMHASLTRISGESWRIMVFRAFARTLAHEMREAMQSVAARAGV</sequence>
<evidence type="ECO:0000313" key="1">
    <source>
        <dbReference type="EMBL" id="RKF16537.1"/>
    </source>
</evidence>
<keyword evidence="2" id="KW-1185">Reference proteome</keyword>
<comment type="caution">
    <text evidence="1">The sequence shown here is derived from an EMBL/GenBank/DDBJ whole genome shotgun (WGS) entry which is preliminary data.</text>
</comment>
<name>A0A3A8AXH2_9RHOB</name>
<protein>
    <submittedName>
        <fullName evidence="1">Sarcosine oxidase subunit gamma</fullName>
    </submittedName>
</protein>
<dbReference type="AlphaFoldDB" id="A0A3A8AXH2"/>
<dbReference type="Gene3D" id="3.30.1360.120">
    <property type="entry name" value="Probable tRNA modification gtpase trme, domain 1"/>
    <property type="match status" value="1"/>
</dbReference>
<dbReference type="Gene3D" id="3.30.70.1520">
    <property type="entry name" value="Heterotetrameric sarcosine oxidase"/>
    <property type="match status" value="1"/>
</dbReference>
<reference evidence="1 2" key="1">
    <citation type="submission" date="2018-09" db="EMBL/GenBank/DDBJ databases">
        <title>Roseovarius spongiae sp. nov., isolated from a marine sponge.</title>
        <authorList>
            <person name="Zhuang L."/>
            <person name="Luo L."/>
        </authorList>
    </citation>
    <scope>NUCLEOTIDE SEQUENCE [LARGE SCALE GENOMIC DNA]</scope>
    <source>
        <strain evidence="1 2">HN-E21</strain>
    </source>
</reference>
<dbReference type="EMBL" id="RAPE01000001">
    <property type="protein sequence ID" value="RKF16537.1"/>
    <property type="molecule type" value="Genomic_DNA"/>
</dbReference>
<proteinExistence type="predicted"/>
<dbReference type="Proteomes" id="UP000281128">
    <property type="component" value="Unassembled WGS sequence"/>
</dbReference>